<dbReference type="Proteomes" id="UP000626109">
    <property type="component" value="Unassembled WGS sequence"/>
</dbReference>
<feature type="transmembrane region" description="Helical" evidence="2">
    <location>
        <begin position="28"/>
        <end position="48"/>
    </location>
</feature>
<evidence type="ECO:0000313" key="4">
    <source>
        <dbReference type="EMBL" id="CAE8631648.1"/>
    </source>
</evidence>
<dbReference type="OrthoDB" id="407620at2759"/>
<evidence type="ECO:0000313" key="5">
    <source>
        <dbReference type="EMBL" id="CAE8657709.1"/>
    </source>
</evidence>
<organism evidence="5 6">
    <name type="scientific">Polarella glacialis</name>
    <name type="common">Dinoflagellate</name>
    <dbReference type="NCBI Taxonomy" id="89957"/>
    <lineage>
        <taxon>Eukaryota</taxon>
        <taxon>Sar</taxon>
        <taxon>Alveolata</taxon>
        <taxon>Dinophyceae</taxon>
        <taxon>Suessiales</taxon>
        <taxon>Suessiaceae</taxon>
        <taxon>Polarella</taxon>
    </lineage>
</organism>
<feature type="compositionally biased region" description="Low complexity" evidence="1">
    <location>
        <begin position="203"/>
        <end position="225"/>
    </location>
</feature>
<dbReference type="EMBL" id="CAJNNV010000662">
    <property type="protein sequence ID" value="CAE8583275.1"/>
    <property type="molecule type" value="Genomic_DNA"/>
</dbReference>
<dbReference type="Proteomes" id="UP000654075">
    <property type="component" value="Unassembled WGS sequence"/>
</dbReference>
<keyword evidence="2" id="KW-1133">Transmembrane helix</keyword>
<comment type="caution">
    <text evidence="5">The sequence shown here is derived from an EMBL/GenBank/DDBJ whole genome shotgun (WGS) entry which is preliminary data.</text>
</comment>
<evidence type="ECO:0000313" key="6">
    <source>
        <dbReference type="Proteomes" id="UP000626109"/>
    </source>
</evidence>
<dbReference type="AlphaFoldDB" id="A0A813IVN5"/>
<evidence type="ECO:0000256" key="2">
    <source>
        <dbReference type="SAM" id="Phobius"/>
    </source>
</evidence>
<keyword evidence="2" id="KW-0812">Transmembrane</keyword>
<protein>
    <submittedName>
        <fullName evidence="5">Uncharacterized protein</fullName>
    </submittedName>
</protein>
<proteinExistence type="predicted"/>
<evidence type="ECO:0000313" key="7">
    <source>
        <dbReference type="Proteomes" id="UP000654075"/>
    </source>
</evidence>
<accession>A0A813IVN5</accession>
<name>A0A813IVN5_POLGL</name>
<sequence>MPSAAQEFCPLGEDGGSEGLKLSCYNQAILVVFVFIVTPLLCCTYCCWRNWCRQRTPKLQKEHGRLKKTAACGDFSKEHGRLNFKVTRAGTSRSGVSKANKGEARHEEKTSAESSARSFAGVTSEGGGGEEGEGDGEGGGLEAPRLPAQLPCTQSRHSLFSVRGRIHVVWDVNLQNAQEWLAGKRGSVLGWSLKKSADQSSMEECPPNNAAEECPPNNAAEECPPTNAAEELQTAAGCNATDDALAIPAYADHQRVEYYSATHGVWLLGEVTCEVVALKAPGSDLPRQQALYTVTVHRTSQPRPQVGLDCMRQPLDCGEPVEVWLAEAEEWMPACCLRMEASSTAIRDYRIRMAGSTVERREPSAMLRRRFPPGSSVLVYRGLELGWVPAFVAPETVPVEKDEPAVPLWMEELRQMGDTGPQVERAFLKSNGTRLDYWVLVPVLATTAAQTENLQVGSFPEDSISSGQVAEFVPSYLVRFHPEYMFQGADKQVMLLSL</sequence>
<keyword evidence="7" id="KW-1185">Reference proteome</keyword>
<evidence type="ECO:0000256" key="1">
    <source>
        <dbReference type="SAM" id="MobiDB-lite"/>
    </source>
</evidence>
<feature type="region of interest" description="Disordered" evidence="1">
    <location>
        <begin position="91"/>
        <end position="147"/>
    </location>
</feature>
<feature type="region of interest" description="Disordered" evidence="1">
    <location>
        <begin position="200"/>
        <end position="225"/>
    </location>
</feature>
<dbReference type="EMBL" id="CAJNNW010015431">
    <property type="protein sequence ID" value="CAE8657709.1"/>
    <property type="molecule type" value="Genomic_DNA"/>
</dbReference>
<gene>
    <name evidence="3" type="ORF">PGLA1383_LOCUS2258</name>
    <name evidence="4" type="ORF">PGLA1383_LOCUS47679</name>
    <name evidence="5" type="ORF">PGLA2088_LOCUS12985</name>
</gene>
<keyword evidence="2" id="KW-0472">Membrane</keyword>
<evidence type="ECO:0000313" key="3">
    <source>
        <dbReference type="EMBL" id="CAE8583275.1"/>
    </source>
</evidence>
<reference evidence="5" key="1">
    <citation type="submission" date="2021-02" db="EMBL/GenBank/DDBJ databases">
        <authorList>
            <person name="Dougan E. K."/>
            <person name="Rhodes N."/>
            <person name="Thang M."/>
            <person name="Chan C."/>
        </authorList>
    </citation>
    <scope>NUCLEOTIDE SEQUENCE</scope>
</reference>
<feature type="compositionally biased region" description="Basic and acidic residues" evidence="1">
    <location>
        <begin position="100"/>
        <end position="111"/>
    </location>
</feature>
<dbReference type="EMBL" id="CAJNNV010030177">
    <property type="protein sequence ID" value="CAE8631648.1"/>
    <property type="molecule type" value="Genomic_DNA"/>
</dbReference>